<dbReference type="PANTHER" id="PTHR35324">
    <property type="entry name" value="BNAA08G03750D PROTEIN"/>
    <property type="match status" value="1"/>
</dbReference>
<keyword evidence="3" id="KW-1185">Reference proteome</keyword>
<protein>
    <submittedName>
        <fullName evidence="2">Uncharacterized protein</fullName>
    </submittedName>
</protein>
<organism evidence="2 3">
    <name type="scientific">Cinchona calisaya</name>
    <dbReference type="NCBI Taxonomy" id="153742"/>
    <lineage>
        <taxon>Eukaryota</taxon>
        <taxon>Viridiplantae</taxon>
        <taxon>Streptophyta</taxon>
        <taxon>Embryophyta</taxon>
        <taxon>Tracheophyta</taxon>
        <taxon>Spermatophyta</taxon>
        <taxon>Magnoliopsida</taxon>
        <taxon>eudicotyledons</taxon>
        <taxon>Gunneridae</taxon>
        <taxon>Pentapetalae</taxon>
        <taxon>asterids</taxon>
        <taxon>lamiids</taxon>
        <taxon>Gentianales</taxon>
        <taxon>Rubiaceae</taxon>
        <taxon>Cinchonoideae</taxon>
        <taxon>Cinchoneae</taxon>
        <taxon>Cinchona</taxon>
    </lineage>
</organism>
<dbReference type="Proteomes" id="UP001630127">
    <property type="component" value="Unassembled WGS sequence"/>
</dbReference>
<reference evidence="2 3" key="1">
    <citation type="submission" date="2024-11" db="EMBL/GenBank/DDBJ databases">
        <title>A near-complete genome assembly of Cinchona calisaya.</title>
        <authorList>
            <person name="Lian D.C."/>
            <person name="Zhao X.W."/>
            <person name="Wei L."/>
        </authorList>
    </citation>
    <scope>NUCLEOTIDE SEQUENCE [LARGE SCALE GENOMIC DNA]</scope>
    <source>
        <tissue evidence="2">Nenye</tissue>
    </source>
</reference>
<feature type="compositionally biased region" description="Polar residues" evidence="1">
    <location>
        <begin position="7"/>
        <end position="23"/>
    </location>
</feature>
<gene>
    <name evidence="2" type="ORF">ACH5RR_014115</name>
</gene>
<sequence>MALPSFSEAQNLNLPNNARNESETINSVTSQLLLKSSSSASAASHRAGSQTLDKDVVLRRIRHHKSMNKIRNAFQALLAVADDHADAVADKYEQKWLQLGDAFSSP</sequence>
<feature type="region of interest" description="Disordered" evidence="1">
    <location>
        <begin position="1"/>
        <end position="23"/>
    </location>
</feature>
<evidence type="ECO:0000313" key="2">
    <source>
        <dbReference type="EMBL" id="KAL3525743.1"/>
    </source>
</evidence>
<dbReference type="EMBL" id="JBJUIK010000006">
    <property type="protein sequence ID" value="KAL3525743.1"/>
    <property type="molecule type" value="Genomic_DNA"/>
</dbReference>
<evidence type="ECO:0000313" key="3">
    <source>
        <dbReference type="Proteomes" id="UP001630127"/>
    </source>
</evidence>
<accession>A0ABD3A3H2</accession>
<proteinExistence type="predicted"/>
<name>A0ABD3A3H2_9GENT</name>
<comment type="caution">
    <text evidence="2">The sequence shown here is derived from an EMBL/GenBank/DDBJ whole genome shotgun (WGS) entry which is preliminary data.</text>
</comment>
<dbReference type="AlphaFoldDB" id="A0ABD3A3H2"/>
<evidence type="ECO:0000256" key="1">
    <source>
        <dbReference type="SAM" id="MobiDB-lite"/>
    </source>
</evidence>
<dbReference type="PANTHER" id="PTHR35324:SF4">
    <property type="entry name" value="EXPRESSED PROTEIN"/>
    <property type="match status" value="1"/>
</dbReference>